<dbReference type="RefSeq" id="WP_109641138.1">
    <property type="nucleotide sequence ID" value="NZ_QGHB01000016.1"/>
</dbReference>
<gene>
    <name evidence="1" type="ORF">C8D88_11665</name>
</gene>
<evidence type="ECO:0000313" key="2">
    <source>
        <dbReference type="Proteomes" id="UP000246005"/>
    </source>
</evidence>
<organism evidence="1 2">
    <name type="scientific">Lentzea atacamensis</name>
    <dbReference type="NCBI Taxonomy" id="531938"/>
    <lineage>
        <taxon>Bacteria</taxon>
        <taxon>Bacillati</taxon>
        <taxon>Actinomycetota</taxon>
        <taxon>Actinomycetes</taxon>
        <taxon>Pseudonocardiales</taxon>
        <taxon>Pseudonocardiaceae</taxon>
        <taxon>Lentzea</taxon>
    </lineage>
</organism>
<comment type="caution">
    <text evidence="1">The sequence shown here is derived from an EMBL/GenBank/DDBJ whole genome shotgun (WGS) entry which is preliminary data.</text>
</comment>
<evidence type="ECO:0000313" key="1">
    <source>
        <dbReference type="EMBL" id="PWK81654.1"/>
    </source>
</evidence>
<protein>
    <submittedName>
        <fullName evidence="1">Uncharacterized protein</fullName>
    </submittedName>
</protein>
<dbReference type="AlphaFoldDB" id="A0A316HMV7"/>
<dbReference type="Proteomes" id="UP000246005">
    <property type="component" value="Unassembled WGS sequence"/>
</dbReference>
<sequence length="100" mass="11378">MVVPQVTHTVQSSHGDSVRITAEQKLSVLREFFTDFAVYKHAVTLEARAHRDSLTARHRTDPESVRPYQIDEANRQLLAARTVEQDVRATLAAFGENRDF</sequence>
<proteinExistence type="predicted"/>
<reference evidence="1 2" key="1">
    <citation type="submission" date="2018-05" db="EMBL/GenBank/DDBJ databases">
        <title>Genomic Encyclopedia of Type Strains, Phase IV (KMG-IV): sequencing the most valuable type-strain genomes for metagenomic binning, comparative biology and taxonomic classification.</title>
        <authorList>
            <person name="Goeker M."/>
        </authorList>
    </citation>
    <scope>NUCLEOTIDE SEQUENCE [LARGE SCALE GENOMIC DNA]</scope>
    <source>
        <strain evidence="1 2">DSM 45480</strain>
    </source>
</reference>
<dbReference type="EMBL" id="QGHB01000016">
    <property type="protein sequence ID" value="PWK81654.1"/>
    <property type="molecule type" value="Genomic_DNA"/>
</dbReference>
<name>A0A316HMV7_9PSEU</name>
<accession>A0A316HMV7</accession>